<evidence type="ECO:0000313" key="1">
    <source>
        <dbReference type="EMBL" id="VDP64119.1"/>
    </source>
</evidence>
<reference evidence="1 2" key="1">
    <citation type="submission" date="2018-11" db="EMBL/GenBank/DDBJ databases">
        <authorList>
            <consortium name="Pathogen Informatics"/>
        </authorList>
    </citation>
    <scope>NUCLEOTIDE SEQUENCE [LARGE SCALE GENOMIC DNA]</scope>
    <source>
        <strain>Denwood</strain>
        <strain evidence="2">Zambia</strain>
    </source>
</reference>
<accession>A0A3P8J5W7</accession>
<gene>
    <name evidence="1" type="ORF">SMTD_LOCUS13681</name>
</gene>
<name>A0A3P8J5W7_9TREM</name>
<organism evidence="1 2">
    <name type="scientific">Schistosoma mattheei</name>
    <dbReference type="NCBI Taxonomy" id="31246"/>
    <lineage>
        <taxon>Eukaryota</taxon>
        <taxon>Metazoa</taxon>
        <taxon>Spiralia</taxon>
        <taxon>Lophotrochozoa</taxon>
        <taxon>Platyhelminthes</taxon>
        <taxon>Trematoda</taxon>
        <taxon>Digenea</taxon>
        <taxon>Strigeidida</taxon>
        <taxon>Schistosomatoidea</taxon>
        <taxon>Schistosomatidae</taxon>
        <taxon>Schistosoma</taxon>
    </lineage>
</organism>
<dbReference type="Proteomes" id="UP000269396">
    <property type="component" value="Unassembled WGS sequence"/>
</dbReference>
<keyword evidence="2" id="KW-1185">Reference proteome</keyword>
<sequence length="42" mass="4834">MRTHNADVLHLSLFVTFVDVLVDQPDASHLELPFHLYKLVDS</sequence>
<dbReference type="AlphaFoldDB" id="A0A3P8J5W7"/>
<proteinExistence type="predicted"/>
<protein>
    <submittedName>
        <fullName evidence="1">Uncharacterized protein</fullName>
    </submittedName>
</protein>
<dbReference type="EMBL" id="UZAL01033773">
    <property type="protein sequence ID" value="VDP64119.1"/>
    <property type="molecule type" value="Genomic_DNA"/>
</dbReference>
<evidence type="ECO:0000313" key="2">
    <source>
        <dbReference type="Proteomes" id="UP000269396"/>
    </source>
</evidence>